<dbReference type="OrthoDB" id="3465589at2759"/>
<evidence type="ECO:0000313" key="3">
    <source>
        <dbReference type="EMBL" id="PMD13543.1"/>
    </source>
</evidence>
<keyword evidence="4" id="KW-1185">Reference proteome</keyword>
<feature type="compositionally biased region" description="Polar residues" evidence="2">
    <location>
        <begin position="494"/>
        <end position="508"/>
    </location>
</feature>
<feature type="region of interest" description="Disordered" evidence="2">
    <location>
        <begin position="169"/>
        <end position="188"/>
    </location>
</feature>
<feature type="compositionally biased region" description="Polar residues" evidence="2">
    <location>
        <begin position="176"/>
        <end position="185"/>
    </location>
</feature>
<reference evidence="3 4" key="1">
    <citation type="submission" date="2016-05" db="EMBL/GenBank/DDBJ databases">
        <title>A degradative enzymes factory behind the ericoid mycorrhizal symbiosis.</title>
        <authorList>
            <consortium name="DOE Joint Genome Institute"/>
            <person name="Martino E."/>
            <person name="Morin E."/>
            <person name="Grelet G."/>
            <person name="Kuo A."/>
            <person name="Kohler A."/>
            <person name="Daghino S."/>
            <person name="Barry K."/>
            <person name="Choi C."/>
            <person name="Cichocki N."/>
            <person name="Clum A."/>
            <person name="Copeland A."/>
            <person name="Hainaut M."/>
            <person name="Haridas S."/>
            <person name="Labutti K."/>
            <person name="Lindquist E."/>
            <person name="Lipzen A."/>
            <person name="Khouja H.-R."/>
            <person name="Murat C."/>
            <person name="Ohm R."/>
            <person name="Olson A."/>
            <person name="Spatafora J."/>
            <person name="Veneault-Fourrey C."/>
            <person name="Henrissat B."/>
            <person name="Grigoriev I."/>
            <person name="Martin F."/>
            <person name="Perotto S."/>
        </authorList>
    </citation>
    <scope>NUCLEOTIDE SEQUENCE [LARGE SCALE GENOMIC DNA]</scope>
    <source>
        <strain evidence="3 4">UAMH 7357</strain>
    </source>
</reference>
<feature type="coiled-coil region" evidence="1">
    <location>
        <begin position="709"/>
        <end position="736"/>
    </location>
</feature>
<gene>
    <name evidence="3" type="ORF">NA56DRAFT_420346</name>
</gene>
<evidence type="ECO:0000256" key="1">
    <source>
        <dbReference type="SAM" id="Coils"/>
    </source>
</evidence>
<evidence type="ECO:0000256" key="2">
    <source>
        <dbReference type="SAM" id="MobiDB-lite"/>
    </source>
</evidence>
<accession>A0A2J6PHQ0</accession>
<organism evidence="3 4">
    <name type="scientific">Hyaloscypha hepaticicola</name>
    <dbReference type="NCBI Taxonomy" id="2082293"/>
    <lineage>
        <taxon>Eukaryota</taxon>
        <taxon>Fungi</taxon>
        <taxon>Dikarya</taxon>
        <taxon>Ascomycota</taxon>
        <taxon>Pezizomycotina</taxon>
        <taxon>Leotiomycetes</taxon>
        <taxon>Helotiales</taxon>
        <taxon>Hyaloscyphaceae</taxon>
        <taxon>Hyaloscypha</taxon>
    </lineage>
</organism>
<proteinExistence type="predicted"/>
<sequence>MSSRYQPPMHTNGSMVRLDRTSLIEYEAIPEETAKSSKVEYETDKGLTDDRWLISVKDGQFPPAHMEWLRDFERDPDQPLKKSYRSGVLLPSVDQSAPVLSIAMTFMAGADKPTVAKAEMSKISDLEPPQKSHEWRMFTAATLLQRFEIGTDLSIQKKDNSYEIMIAHKERKGQRNSRSPSSSMYNEPIRGLLTKSPPDMDESMAVIKRNVQGHTLTIDSDKVKLMHDLPMDGQFDIACTLIEIDMFSMRDLMTNYRTIVQDGGRNIAAKEIVQILDAMINDVRRLCIRSPRLFRMSTRALIAQSTNTRYGVDYGSLFVTLTTSEGIRKLVEQSSSYYLSLNESKTEQAFVKPKFMQMLVMLLALLNNDDLKKITKVLESTFQIPGDRESIELIIMKVLPLGAINPEIFLQGLFEAYKPLEKKEGGYELRLQRKIWEELQQDLANKGYLVPCVLGISGYANQTVWTTNHADDLEAMLGDLEMEDDPFQDPGDHQSPTQYPYADQPNQGHQFSQAIAPEAISWQAPWPIDGVTSSSIFKYLQHDGLMRERGNSSGLVRVVNEIPHLDISSDDRDDTLLASFTNFNQYRVSSFDIEYISAMQKGTYTLKTPDNAKLANLEISDEVLNEPFVEATRIINILVSGIRTQFGGRMMRRRLTINRNPSITSFTPLDEVTEAKKFSADIVSPNGERERIAEAFKIGNRVVYIDDLLREMNSSLTKITAAAERLQKELDKHSDIKGTDEASRIQRGEVEKLDHHLTTVKTLISQAKENRTQLQQVHRNLPEDPIKSVMYPSFTQMSNEKPEWQPYQSQLARDGARLIVKGKKLTIANIRHTDNNLTRLSFAECSVILAVEALLSVGNEVPYLLRAGQMVLWLGYYIVVVEPHAKKKNMWAVQAYFRVQSQSLQKDDSGQAYGMNAVPMGLTILV</sequence>
<keyword evidence="1" id="KW-0175">Coiled coil</keyword>
<protein>
    <submittedName>
        <fullName evidence="3">Uncharacterized protein</fullName>
    </submittedName>
</protein>
<dbReference type="EMBL" id="KZ613530">
    <property type="protein sequence ID" value="PMD13543.1"/>
    <property type="molecule type" value="Genomic_DNA"/>
</dbReference>
<dbReference type="Proteomes" id="UP000235672">
    <property type="component" value="Unassembled WGS sequence"/>
</dbReference>
<feature type="region of interest" description="Disordered" evidence="2">
    <location>
        <begin position="482"/>
        <end position="508"/>
    </location>
</feature>
<dbReference type="AlphaFoldDB" id="A0A2J6PHQ0"/>
<name>A0A2J6PHQ0_9HELO</name>
<evidence type="ECO:0000313" key="4">
    <source>
        <dbReference type="Proteomes" id="UP000235672"/>
    </source>
</evidence>